<dbReference type="GO" id="GO:0016757">
    <property type="term" value="F:glycosyltransferase activity"/>
    <property type="evidence" value="ECO:0007669"/>
    <property type="project" value="InterPro"/>
</dbReference>
<dbReference type="InterPro" id="IPR001296">
    <property type="entry name" value="Glyco_trans_1"/>
</dbReference>
<feature type="domain" description="Glycosyl transferase family 1" evidence="2">
    <location>
        <begin position="192"/>
        <end position="351"/>
    </location>
</feature>
<dbReference type="PANTHER" id="PTHR46401">
    <property type="entry name" value="GLYCOSYLTRANSFERASE WBBK-RELATED"/>
    <property type="match status" value="1"/>
</dbReference>
<dbReference type="Gene3D" id="3.40.50.2000">
    <property type="entry name" value="Glycogen Phosphorylase B"/>
    <property type="match status" value="1"/>
</dbReference>
<protein>
    <submittedName>
        <fullName evidence="3">Glycosyltransferase involved in cell wall bisynthesis</fullName>
    </submittedName>
</protein>
<proteinExistence type="predicted"/>
<evidence type="ECO:0000256" key="1">
    <source>
        <dbReference type="ARBA" id="ARBA00022679"/>
    </source>
</evidence>
<dbReference type="Pfam" id="PF00534">
    <property type="entry name" value="Glycos_transf_1"/>
    <property type="match status" value="1"/>
</dbReference>
<dbReference type="GO" id="GO:0009103">
    <property type="term" value="P:lipopolysaccharide biosynthetic process"/>
    <property type="evidence" value="ECO:0007669"/>
    <property type="project" value="TreeGrafter"/>
</dbReference>
<accession>A0A1G5DPX2</accession>
<keyword evidence="4" id="KW-1185">Reference proteome</keyword>
<evidence type="ECO:0000313" key="4">
    <source>
        <dbReference type="Proteomes" id="UP000199502"/>
    </source>
</evidence>
<keyword evidence="1 3" id="KW-0808">Transferase</keyword>
<dbReference type="PANTHER" id="PTHR46401:SF2">
    <property type="entry name" value="GLYCOSYLTRANSFERASE WBBK-RELATED"/>
    <property type="match status" value="1"/>
</dbReference>
<organism evidence="3 4">
    <name type="scientific">Paracoccus tibetensis</name>
    <dbReference type="NCBI Taxonomy" id="336292"/>
    <lineage>
        <taxon>Bacteria</taxon>
        <taxon>Pseudomonadati</taxon>
        <taxon>Pseudomonadota</taxon>
        <taxon>Alphaproteobacteria</taxon>
        <taxon>Rhodobacterales</taxon>
        <taxon>Paracoccaceae</taxon>
        <taxon>Paracoccus</taxon>
    </lineage>
</organism>
<evidence type="ECO:0000259" key="2">
    <source>
        <dbReference type="Pfam" id="PF00534"/>
    </source>
</evidence>
<reference evidence="3 4" key="1">
    <citation type="submission" date="2016-10" db="EMBL/GenBank/DDBJ databases">
        <authorList>
            <person name="de Groot N.N."/>
        </authorList>
    </citation>
    <scope>NUCLEOTIDE SEQUENCE [LARGE SCALE GENOMIC DNA]</scope>
    <source>
        <strain evidence="3 4">CGMCC 1.8925</strain>
    </source>
</reference>
<dbReference type="AlphaFoldDB" id="A0A1G5DPX2"/>
<name>A0A1G5DPX2_9RHOB</name>
<sequence>MTAQKTLLVNGLSLQNSSGWYVLHGHLESVMNQVKNLRVVLVARPGDYEVAGRYSGRVTIRHAPHWTRSLIGRIIYESIFLPLALTGIAVDYILQPSGYPLPFTRVQQLVVAQNPYPFVFKDKGGISSRLRNGLLRFAYLRLPASRAMVFPNSEHMRSFYSEKRSSALSRKTLYQGAFRGEHTARAGKVVPFSGRKSYFIAIAEAAPHKRLDLVILAFSQAAKDLPLFSLQIIGKIGSVELRRSLETLVRRLRLEDKVHFCGFITQEELDTKLEESTAYISYSECESFGIPAVQAQAKGTPVLVSDGTAAPEICGAGACVVAPGDTITGAAQLVRLATDGEYWSEMSSQAYTNSLRFDWEICSSPLVEVIDGSLEKKHE</sequence>
<dbReference type="SUPFAM" id="SSF53756">
    <property type="entry name" value="UDP-Glycosyltransferase/glycogen phosphorylase"/>
    <property type="match status" value="1"/>
</dbReference>
<dbReference type="OrthoDB" id="9790710at2"/>
<dbReference type="RefSeq" id="WP_090740671.1">
    <property type="nucleotide sequence ID" value="NZ_FMVT01000002.1"/>
</dbReference>
<gene>
    <name evidence="3" type="ORF">SAMN05660710_00895</name>
</gene>
<evidence type="ECO:0000313" key="3">
    <source>
        <dbReference type="EMBL" id="SCY16813.1"/>
    </source>
</evidence>
<dbReference type="Proteomes" id="UP000199502">
    <property type="component" value="Unassembled WGS sequence"/>
</dbReference>
<dbReference type="EMBL" id="FMVT01000002">
    <property type="protein sequence ID" value="SCY16813.1"/>
    <property type="molecule type" value="Genomic_DNA"/>
</dbReference>
<dbReference type="STRING" id="336292.SAMN05660710_00895"/>